<name>A0A151IJQ2_9HYME</name>
<evidence type="ECO:0000313" key="2">
    <source>
        <dbReference type="Proteomes" id="UP000078542"/>
    </source>
</evidence>
<accession>A0A151IJQ2</accession>
<sequence length="91" mass="10411">MYALGVQGKKDTKKAKGVKSNVVARSITFDEYTRCLNGAIEMTRRQSCIRSKLHEVYTISETKITLSPHDDKRYIVSVSTDTLPWGHYRCK</sequence>
<dbReference type="AlphaFoldDB" id="A0A151IJQ2"/>
<proteinExistence type="predicted"/>
<reference evidence="1 2" key="1">
    <citation type="submission" date="2016-03" db="EMBL/GenBank/DDBJ databases">
        <title>Cyphomyrmex costatus WGS genome.</title>
        <authorList>
            <person name="Nygaard S."/>
            <person name="Hu H."/>
            <person name="Boomsma J."/>
            <person name="Zhang G."/>
        </authorList>
    </citation>
    <scope>NUCLEOTIDE SEQUENCE [LARGE SCALE GENOMIC DNA]</scope>
    <source>
        <strain evidence="1">MS0001</strain>
        <tissue evidence="1">Whole body</tissue>
    </source>
</reference>
<dbReference type="STRING" id="456900.A0A151IJQ2"/>
<evidence type="ECO:0000313" key="1">
    <source>
        <dbReference type="EMBL" id="KYN03866.1"/>
    </source>
</evidence>
<keyword evidence="2" id="KW-1185">Reference proteome</keyword>
<protein>
    <submittedName>
        <fullName evidence="1">Uncharacterized protein</fullName>
    </submittedName>
</protein>
<organism evidence="1 2">
    <name type="scientific">Cyphomyrmex costatus</name>
    <dbReference type="NCBI Taxonomy" id="456900"/>
    <lineage>
        <taxon>Eukaryota</taxon>
        <taxon>Metazoa</taxon>
        <taxon>Ecdysozoa</taxon>
        <taxon>Arthropoda</taxon>
        <taxon>Hexapoda</taxon>
        <taxon>Insecta</taxon>
        <taxon>Pterygota</taxon>
        <taxon>Neoptera</taxon>
        <taxon>Endopterygota</taxon>
        <taxon>Hymenoptera</taxon>
        <taxon>Apocrita</taxon>
        <taxon>Aculeata</taxon>
        <taxon>Formicoidea</taxon>
        <taxon>Formicidae</taxon>
        <taxon>Myrmicinae</taxon>
        <taxon>Cyphomyrmex</taxon>
    </lineage>
</organism>
<dbReference type="EMBL" id="KQ977297">
    <property type="protein sequence ID" value="KYN03866.1"/>
    <property type="molecule type" value="Genomic_DNA"/>
</dbReference>
<gene>
    <name evidence="1" type="ORF">ALC62_05271</name>
</gene>
<dbReference type="Proteomes" id="UP000078542">
    <property type="component" value="Unassembled WGS sequence"/>
</dbReference>